<dbReference type="SUPFAM" id="SSF55874">
    <property type="entry name" value="ATPase domain of HSP90 chaperone/DNA topoisomerase II/histidine kinase"/>
    <property type="match status" value="1"/>
</dbReference>
<sequence>MASMRWSTRRRVLLVALVPTITVAAVLLSLLGDTELSRLRSALNRELAVSAHQWRVPAAEALHSGHLRTLQGIVDSLVDNPTVAEARIERGDGSTVVSARSHAPRVTSMLGGALMAATAFERLDAGVMTVMLDTATTPMPPSGGTLTVTPDHGWAYQRYAAVMLPPLGLAAAVAGIATLLALAVANSLVTPTRRLTRFTTRIRRGELDGRLRADAGGEIGELEEAMNRMVQALGESREALEARVRQTTSELRQTLQAVEVQNVELDVARRRALEASKVKSEFVANVSHEIRTPINGIVGFADLLHHSPLNAEQRDYVDTIRQSCSNLLTIINDILDFSKIEAGKMALDSVDFDLRDCVEEVFALLAPEAYDKRLEIVQLVYADVPTRLRGDPLRLRQVLTNLVHNAIKFTPAGEVTVRVMIEEEDSDSVSIRFNVSDTGVGLHESDRDKLFRAFSQADTSLTRRFGGTGLGLIISRKLVEQMGGTIGLESEPGVGSTFWFTARLERRPEPASPAPATPLDGRHALLYDDSHLTRLATRHRLEQWGMTVTGAGIETLEARLAENDWALLVAGIGQAALDTALPGHLITTAHAAGVPVLVLASTVDREIHQQLTRLGAAATLPRVARRQAIFRELCRVVDFAGTSLPRLPAPDTADEVDAADAEGNALDGANVLVVDDNEINRKLITTIAARNGVRVVEAGDGTAAVDACRHEWFDTVFMDIHMPGISGEEAARRIIASYDGRRPPRIIALTANAMSGERERLLAAGMDDCLIKPVTEVQILAAIGRDGPAPEHSSVDNDTRSTLREMMLDELPDHRQRIVAAVETGDRATLREHVHKLHGAASVCGPEALRSACAELEGHLVAGDAQAIPGAVDDLLEAIDTVSADSPA</sequence>
<keyword evidence="8" id="KW-0547">Nucleotide-binding</keyword>
<keyword evidence="10" id="KW-0067">ATP-binding</keyword>
<protein>
    <recommendedName>
        <fullName evidence="3">histidine kinase</fullName>
        <ecNumber evidence="3">2.7.13.3</ecNumber>
    </recommendedName>
</protein>
<evidence type="ECO:0000256" key="7">
    <source>
        <dbReference type="ARBA" id="ARBA00022692"/>
    </source>
</evidence>
<dbReference type="FunFam" id="1.10.287.130:FF:000003">
    <property type="entry name" value="Histidine kinase"/>
    <property type="match status" value="1"/>
</dbReference>
<evidence type="ECO:0000256" key="4">
    <source>
        <dbReference type="ARBA" id="ARBA00022475"/>
    </source>
</evidence>
<keyword evidence="12 14" id="KW-0472">Membrane</keyword>
<dbReference type="InterPro" id="IPR005467">
    <property type="entry name" value="His_kinase_dom"/>
</dbReference>
<keyword evidence="5" id="KW-0597">Phosphoprotein</keyword>
<evidence type="ECO:0000259" key="16">
    <source>
        <dbReference type="PROSITE" id="PS50110"/>
    </source>
</evidence>
<dbReference type="InterPro" id="IPR011006">
    <property type="entry name" value="CheY-like_superfamily"/>
</dbReference>
<keyword evidence="11 14" id="KW-1133">Transmembrane helix</keyword>
<dbReference type="PROSITE" id="PS50110">
    <property type="entry name" value="RESPONSE_REGULATORY"/>
    <property type="match status" value="1"/>
</dbReference>
<dbReference type="Gene3D" id="3.30.565.10">
    <property type="entry name" value="Histidine kinase-like ATPase, C-terminal domain"/>
    <property type="match status" value="1"/>
</dbReference>
<dbReference type="PROSITE" id="PS50885">
    <property type="entry name" value="HAMP"/>
    <property type="match status" value="1"/>
</dbReference>
<dbReference type="EMBL" id="MN079086">
    <property type="protein sequence ID" value="QEA04591.1"/>
    <property type="molecule type" value="Genomic_DNA"/>
</dbReference>
<dbReference type="Gene3D" id="1.10.287.130">
    <property type="match status" value="1"/>
</dbReference>
<gene>
    <name evidence="19" type="primary">barA</name>
    <name evidence="19" type="ORF">KBTEX_00899</name>
</gene>
<dbReference type="EC" id="2.7.13.3" evidence="3"/>
<feature type="coiled-coil region" evidence="13">
    <location>
        <begin position="222"/>
        <end position="257"/>
    </location>
</feature>
<dbReference type="SUPFAM" id="SSF158472">
    <property type="entry name" value="HAMP domain-like"/>
    <property type="match status" value="1"/>
</dbReference>
<dbReference type="InterPro" id="IPR008207">
    <property type="entry name" value="Sig_transdc_His_kin_Hpt_dom"/>
</dbReference>
<dbReference type="SMART" id="SM00448">
    <property type="entry name" value="REC"/>
    <property type="match status" value="1"/>
</dbReference>
<dbReference type="InterPro" id="IPR003661">
    <property type="entry name" value="HisK_dim/P_dom"/>
</dbReference>
<dbReference type="InterPro" id="IPR036097">
    <property type="entry name" value="HisK_dim/P_sf"/>
</dbReference>
<dbReference type="Pfam" id="PF02518">
    <property type="entry name" value="HATPase_c"/>
    <property type="match status" value="1"/>
</dbReference>
<dbReference type="CDD" id="cd17546">
    <property type="entry name" value="REC_hyHK_CKI1_RcsC-like"/>
    <property type="match status" value="1"/>
</dbReference>
<evidence type="ECO:0000256" key="3">
    <source>
        <dbReference type="ARBA" id="ARBA00012438"/>
    </source>
</evidence>
<dbReference type="CDD" id="cd16922">
    <property type="entry name" value="HATPase_EvgS-ArcB-TorS-like"/>
    <property type="match status" value="1"/>
</dbReference>
<feature type="transmembrane region" description="Helical" evidence="14">
    <location>
        <begin position="12"/>
        <end position="31"/>
    </location>
</feature>
<dbReference type="InterPro" id="IPR001789">
    <property type="entry name" value="Sig_transdc_resp-reg_receiver"/>
</dbReference>
<dbReference type="SUPFAM" id="SSF52172">
    <property type="entry name" value="CheY-like"/>
    <property type="match status" value="2"/>
</dbReference>
<dbReference type="Gene3D" id="3.40.50.2300">
    <property type="match status" value="1"/>
</dbReference>
<dbReference type="Pfam" id="PF00672">
    <property type="entry name" value="HAMP"/>
    <property type="match status" value="1"/>
</dbReference>
<evidence type="ECO:0000256" key="6">
    <source>
        <dbReference type="ARBA" id="ARBA00022679"/>
    </source>
</evidence>
<accession>A0A5B8R800</accession>
<keyword evidence="7 14" id="KW-0812">Transmembrane</keyword>
<evidence type="ECO:0000256" key="5">
    <source>
        <dbReference type="ARBA" id="ARBA00022553"/>
    </source>
</evidence>
<dbReference type="GO" id="GO:0005886">
    <property type="term" value="C:plasma membrane"/>
    <property type="evidence" value="ECO:0007669"/>
    <property type="project" value="UniProtKB-SubCell"/>
</dbReference>
<evidence type="ECO:0000256" key="13">
    <source>
        <dbReference type="SAM" id="Coils"/>
    </source>
</evidence>
<dbReference type="AlphaFoldDB" id="A0A5B8R800"/>
<comment type="catalytic activity">
    <reaction evidence="1">
        <text>ATP + protein L-histidine = ADP + protein N-phospho-L-histidine.</text>
        <dbReference type="EC" id="2.7.13.3"/>
    </reaction>
</comment>
<dbReference type="CDD" id="cd22265">
    <property type="entry name" value="UDM1_RNF168"/>
    <property type="match status" value="1"/>
</dbReference>
<evidence type="ECO:0000256" key="8">
    <source>
        <dbReference type="ARBA" id="ARBA00022741"/>
    </source>
</evidence>
<dbReference type="Pfam" id="PF00512">
    <property type="entry name" value="HisKA"/>
    <property type="match status" value="1"/>
</dbReference>
<comment type="subcellular location">
    <subcellularLocation>
        <location evidence="2">Cell membrane</location>
        <topology evidence="2">Multi-pass membrane protein</topology>
    </subcellularLocation>
</comment>
<evidence type="ECO:0000256" key="1">
    <source>
        <dbReference type="ARBA" id="ARBA00000085"/>
    </source>
</evidence>
<evidence type="ECO:0000256" key="14">
    <source>
        <dbReference type="SAM" id="Phobius"/>
    </source>
</evidence>
<name>A0A5B8R800_9ZZZZ</name>
<evidence type="ECO:0000313" key="19">
    <source>
        <dbReference type="EMBL" id="QEA04591.1"/>
    </source>
</evidence>
<dbReference type="InterPro" id="IPR003594">
    <property type="entry name" value="HATPase_dom"/>
</dbReference>
<feature type="domain" description="HAMP" evidence="17">
    <location>
        <begin position="186"/>
        <end position="238"/>
    </location>
</feature>
<feature type="domain" description="Response regulatory" evidence="16">
    <location>
        <begin position="670"/>
        <end position="787"/>
    </location>
</feature>
<dbReference type="PROSITE" id="PS50894">
    <property type="entry name" value="HPT"/>
    <property type="match status" value="1"/>
</dbReference>
<dbReference type="PANTHER" id="PTHR45339">
    <property type="entry name" value="HYBRID SIGNAL TRANSDUCTION HISTIDINE KINASE J"/>
    <property type="match status" value="1"/>
</dbReference>
<proteinExistence type="predicted"/>
<keyword evidence="6 19" id="KW-0808">Transferase</keyword>
<evidence type="ECO:0000256" key="11">
    <source>
        <dbReference type="ARBA" id="ARBA00022989"/>
    </source>
</evidence>
<dbReference type="GO" id="GO:0005524">
    <property type="term" value="F:ATP binding"/>
    <property type="evidence" value="ECO:0007669"/>
    <property type="project" value="UniProtKB-KW"/>
</dbReference>
<reference evidence="19" key="1">
    <citation type="submission" date="2019-06" db="EMBL/GenBank/DDBJ databases">
        <authorList>
            <person name="Murdoch R.W."/>
            <person name="Fathepure B."/>
        </authorList>
    </citation>
    <scope>NUCLEOTIDE SEQUENCE</scope>
</reference>
<dbReference type="SMART" id="SM00387">
    <property type="entry name" value="HATPase_c"/>
    <property type="match status" value="1"/>
</dbReference>
<keyword evidence="9 19" id="KW-0418">Kinase</keyword>
<dbReference type="InterPro" id="IPR036641">
    <property type="entry name" value="HPT_dom_sf"/>
</dbReference>
<dbReference type="SMART" id="SM00304">
    <property type="entry name" value="HAMP"/>
    <property type="match status" value="1"/>
</dbReference>
<dbReference type="InterPro" id="IPR003660">
    <property type="entry name" value="HAMP_dom"/>
</dbReference>
<organism evidence="19">
    <name type="scientific">uncultured organism</name>
    <dbReference type="NCBI Taxonomy" id="155900"/>
    <lineage>
        <taxon>unclassified sequences</taxon>
        <taxon>environmental samples</taxon>
    </lineage>
</organism>
<dbReference type="Pfam" id="PF01627">
    <property type="entry name" value="Hpt"/>
    <property type="match status" value="1"/>
</dbReference>
<dbReference type="CDD" id="cd00082">
    <property type="entry name" value="HisKA"/>
    <property type="match status" value="1"/>
</dbReference>
<dbReference type="CDD" id="cd00088">
    <property type="entry name" value="HPT"/>
    <property type="match status" value="1"/>
</dbReference>
<evidence type="ECO:0000256" key="12">
    <source>
        <dbReference type="ARBA" id="ARBA00023136"/>
    </source>
</evidence>
<dbReference type="SUPFAM" id="SSF47384">
    <property type="entry name" value="Homodimeric domain of signal transducing histidine kinase"/>
    <property type="match status" value="1"/>
</dbReference>
<dbReference type="PRINTS" id="PR00344">
    <property type="entry name" value="BCTRLSENSOR"/>
</dbReference>
<evidence type="ECO:0000256" key="2">
    <source>
        <dbReference type="ARBA" id="ARBA00004651"/>
    </source>
</evidence>
<dbReference type="Gene3D" id="6.10.340.10">
    <property type="match status" value="1"/>
</dbReference>
<dbReference type="InterPro" id="IPR004358">
    <property type="entry name" value="Sig_transdc_His_kin-like_C"/>
</dbReference>
<evidence type="ECO:0000256" key="9">
    <source>
        <dbReference type="ARBA" id="ARBA00022777"/>
    </source>
</evidence>
<keyword evidence="13" id="KW-0175">Coiled coil</keyword>
<evidence type="ECO:0000259" key="18">
    <source>
        <dbReference type="PROSITE" id="PS50894"/>
    </source>
</evidence>
<dbReference type="FunFam" id="3.30.565.10:FF:000010">
    <property type="entry name" value="Sensor histidine kinase RcsC"/>
    <property type="match status" value="1"/>
</dbReference>
<dbReference type="GO" id="GO:0000155">
    <property type="term" value="F:phosphorelay sensor kinase activity"/>
    <property type="evidence" value="ECO:0007669"/>
    <property type="project" value="InterPro"/>
</dbReference>
<dbReference type="SMART" id="SM00388">
    <property type="entry name" value="HisKA"/>
    <property type="match status" value="1"/>
</dbReference>
<dbReference type="Gene3D" id="1.20.120.160">
    <property type="entry name" value="HPT domain"/>
    <property type="match status" value="1"/>
</dbReference>
<evidence type="ECO:0000259" key="17">
    <source>
        <dbReference type="PROSITE" id="PS50885"/>
    </source>
</evidence>
<dbReference type="PANTHER" id="PTHR45339:SF5">
    <property type="entry name" value="HISTIDINE KINASE"/>
    <property type="match status" value="1"/>
</dbReference>
<evidence type="ECO:0000259" key="15">
    <source>
        <dbReference type="PROSITE" id="PS50109"/>
    </source>
</evidence>
<evidence type="ECO:0000256" key="10">
    <source>
        <dbReference type="ARBA" id="ARBA00022840"/>
    </source>
</evidence>
<keyword evidence="4" id="KW-1003">Cell membrane</keyword>
<feature type="domain" description="HPt" evidence="18">
    <location>
        <begin position="796"/>
        <end position="888"/>
    </location>
</feature>
<feature type="domain" description="Histidine kinase" evidence="15">
    <location>
        <begin position="285"/>
        <end position="506"/>
    </location>
</feature>
<dbReference type="InterPro" id="IPR036890">
    <property type="entry name" value="HATPase_C_sf"/>
</dbReference>
<dbReference type="SUPFAM" id="SSF47226">
    <property type="entry name" value="Histidine-containing phosphotransfer domain, HPT domain"/>
    <property type="match status" value="1"/>
</dbReference>
<dbReference type="PROSITE" id="PS50109">
    <property type="entry name" value="HIS_KIN"/>
    <property type="match status" value="1"/>
</dbReference>
<dbReference type="Pfam" id="PF00072">
    <property type="entry name" value="Response_reg"/>
    <property type="match status" value="1"/>
</dbReference>